<dbReference type="RefSeq" id="WP_229955301.1">
    <property type="nucleotide sequence ID" value="NZ_BAAAEM010000003.1"/>
</dbReference>
<reference evidence="1 2" key="1">
    <citation type="journal article" date="2019" name="Int. J. Syst. Evol. Microbiol.">
        <title>The Global Catalogue of Microorganisms (GCM) 10K type strain sequencing project: providing services to taxonomists for standard genome sequencing and annotation.</title>
        <authorList>
            <consortium name="The Broad Institute Genomics Platform"/>
            <consortium name="The Broad Institute Genome Sequencing Center for Infectious Disease"/>
            <person name="Wu L."/>
            <person name="Ma J."/>
        </authorList>
    </citation>
    <scope>NUCLEOTIDE SEQUENCE [LARGE SCALE GENOMIC DNA]</scope>
    <source>
        <strain evidence="1 2">JCM 14162</strain>
    </source>
</reference>
<evidence type="ECO:0008006" key="3">
    <source>
        <dbReference type="Google" id="ProtNLM"/>
    </source>
</evidence>
<evidence type="ECO:0000313" key="1">
    <source>
        <dbReference type="EMBL" id="GAA0484662.1"/>
    </source>
</evidence>
<proteinExistence type="predicted"/>
<dbReference type="EMBL" id="BAAAEM010000003">
    <property type="protein sequence ID" value="GAA0484662.1"/>
    <property type="molecule type" value="Genomic_DNA"/>
</dbReference>
<evidence type="ECO:0000313" key="2">
    <source>
        <dbReference type="Proteomes" id="UP001500713"/>
    </source>
</evidence>
<dbReference type="SUPFAM" id="SSF51182">
    <property type="entry name" value="RmlC-like cupins"/>
    <property type="match status" value="1"/>
</dbReference>
<dbReference type="InterPro" id="IPR014710">
    <property type="entry name" value="RmlC-like_jellyroll"/>
</dbReference>
<gene>
    <name evidence="1" type="ORF">GCM10009096_29110</name>
</gene>
<comment type="caution">
    <text evidence="1">The sequence shown here is derived from an EMBL/GenBank/DDBJ whole genome shotgun (WGS) entry which is preliminary data.</text>
</comment>
<dbReference type="Gene3D" id="2.60.120.10">
    <property type="entry name" value="Jelly Rolls"/>
    <property type="match status" value="1"/>
</dbReference>
<dbReference type="InterPro" id="IPR011051">
    <property type="entry name" value="RmlC_Cupin_sf"/>
</dbReference>
<organism evidence="1 2">
    <name type="scientific">Parasphingorhabdus litoris</name>
    <dbReference type="NCBI Taxonomy" id="394733"/>
    <lineage>
        <taxon>Bacteria</taxon>
        <taxon>Pseudomonadati</taxon>
        <taxon>Pseudomonadota</taxon>
        <taxon>Alphaproteobacteria</taxon>
        <taxon>Sphingomonadales</taxon>
        <taxon>Sphingomonadaceae</taxon>
        <taxon>Parasphingorhabdus</taxon>
    </lineage>
</organism>
<sequence length="187" mass="21054">MADASPTKTGIKTGVKPEPLKVLRIFRKEEAQDFGDAGHMSYVDDAPVILDGLTKMGEAGVADGYKGTCLFSGFGFSLHHFWFKPGYPLPLHSHDSDCLYYVIAGDIRMGTEEMGPGDGFFLPAETPYTYTIGEKGVEILEFRTAEEFNIQFKGQTEAYWEKMLEKLRNERPKWQEALPPSRDFRNA</sequence>
<dbReference type="Proteomes" id="UP001500713">
    <property type="component" value="Unassembled WGS sequence"/>
</dbReference>
<keyword evidence="2" id="KW-1185">Reference proteome</keyword>
<protein>
    <recommendedName>
        <fullName evidence="3">Cupin domain-containing protein</fullName>
    </recommendedName>
</protein>
<accession>A0ABN1AVD7</accession>
<name>A0ABN1AVD7_9SPHN</name>